<dbReference type="EMBL" id="KV744808">
    <property type="protein sequence ID" value="OCK86205.1"/>
    <property type="molecule type" value="Genomic_DNA"/>
</dbReference>
<dbReference type="AlphaFoldDB" id="A0A8E2ELY4"/>
<gene>
    <name evidence="3" type="ORF">K432DRAFT_144419</name>
</gene>
<organism evidence="3 4">
    <name type="scientific">Lepidopterella palustris CBS 459.81</name>
    <dbReference type="NCBI Taxonomy" id="1314670"/>
    <lineage>
        <taxon>Eukaryota</taxon>
        <taxon>Fungi</taxon>
        <taxon>Dikarya</taxon>
        <taxon>Ascomycota</taxon>
        <taxon>Pezizomycotina</taxon>
        <taxon>Dothideomycetes</taxon>
        <taxon>Pleosporomycetidae</taxon>
        <taxon>Mytilinidiales</taxon>
        <taxon>Argynnaceae</taxon>
        <taxon>Lepidopterella</taxon>
    </lineage>
</organism>
<sequence length="231" mass="25270">MLMRRASHSIGSLLQCRIVIGLAVFRQKLENWTRHSNSKGGAMADRWKIGILGQERTQALKAQLSECKATLTVALSTATFITIAKAEEDYSDKALLLQSREQSLQLKLAKAEADRSAIEAKLQEMTNIPETSSNNDLEGKQELLEELQHQKGASQFFSEICEEAISQLAFERTGHKIHGTKAKDNSTALAGIFNASSEAGKASLDISSTWAENSSFAGAGIFNNFDFKSVT</sequence>
<accession>A0A8E2ELY4</accession>
<protein>
    <recommendedName>
        <fullName evidence="2">Azaphilone pigments biosynthesis cluster protein L N-terminal domain-containing protein</fullName>
    </recommendedName>
</protein>
<feature type="coiled-coil region" evidence="1">
    <location>
        <begin position="101"/>
        <end position="128"/>
    </location>
</feature>
<reference evidence="3 4" key="1">
    <citation type="journal article" date="2016" name="Nat. Commun.">
        <title>Ectomycorrhizal ecology is imprinted in the genome of the dominant symbiotic fungus Cenococcum geophilum.</title>
        <authorList>
            <consortium name="DOE Joint Genome Institute"/>
            <person name="Peter M."/>
            <person name="Kohler A."/>
            <person name="Ohm R.A."/>
            <person name="Kuo A."/>
            <person name="Krutzmann J."/>
            <person name="Morin E."/>
            <person name="Arend M."/>
            <person name="Barry K.W."/>
            <person name="Binder M."/>
            <person name="Choi C."/>
            <person name="Clum A."/>
            <person name="Copeland A."/>
            <person name="Grisel N."/>
            <person name="Haridas S."/>
            <person name="Kipfer T."/>
            <person name="LaButti K."/>
            <person name="Lindquist E."/>
            <person name="Lipzen A."/>
            <person name="Maire R."/>
            <person name="Meier B."/>
            <person name="Mihaltcheva S."/>
            <person name="Molinier V."/>
            <person name="Murat C."/>
            <person name="Poggeler S."/>
            <person name="Quandt C.A."/>
            <person name="Sperisen C."/>
            <person name="Tritt A."/>
            <person name="Tisserant E."/>
            <person name="Crous P.W."/>
            <person name="Henrissat B."/>
            <person name="Nehls U."/>
            <person name="Egli S."/>
            <person name="Spatafora J.W."/>
            <person name="Grigoriev I.V."/>
            <person name="Martin F.M."/>
        </authorList>
    </citation>
    <scope>NUCLEOTIDE SEQUENCE [LARGE SCALE GENOMIC DNA]</scope>
    <source>
        <strain evidence="3 4">CBS 459.81</strain>
    </source>
</reference>
<feature type="domain" description="Azaphilone pigments biosynthesis cluster protein L N-terminal" evidence="2">
    <location>
        <begin position="23"/>
        <end position="149"/>
    </location>
</feature>
<proteinExistence type="predicted"/>
<dbReference type="Pfam" id="PF17111">
    <property type="entry name" value="PigL_N"/>
    <property type="match status" value="1"/>
</dbReference>
<name>A0A8E2ELY4_9PEZI</name>
<evidence type="ECO:0000256" key="1">
    <source>
        <dbReference type="SAM" id="Coils"/>
    </source>
</evidence>
<evidence type="ECO:0000259" key="2">
    <source>
        <dbReference type="Pfam" id="PF17111"/>
    </source>
</evidence>
<keyword evidence="4" id="KW-1185">Reference proteome</keyword>
<dbReference type="OrthoDB" id="432483at2759"/>
<dbReference type="Proteomes" id="UP000250266">
    <property type="component" value="Unassembled WGS sequence"/>
</dbReference>
<dbReference type="InterPro" id="IPR031348">
    <property type="entry name" value="PigL_N"/>
</dbReference>
<evidence type="ECO:0000313" key="3">
    <source>
        <dbReference type="EMBL" id="OCK86205.1"/>
    </source>
</evidence>
<evidence type="ECO:0000313" key="4">
    <source>
        <dbReference type="Proteomes" id="UP000250266"/>
    </source>
</evidence>
<keyword evidence="1" id="KW-0175">Coiled coil</keyword>